<dbReference type="AlphaFoldDB" id="U4K613"/>
<dbReference type="EMBL" id="FO203527">
    <property type="protein sequence ID" value="CCO60732.1"/>
    <property type="molecule type" value="Genomic_DNA"/>
</dbReference>
<evidence type="ECO:0000313" key="1">
    <source>
        <dbReference type="EMBL" id="CCO60732.1"/>
    </source>
</evidence>
<gene>
    <name evidence="1" type="ORF">VIBNI_B0951</name>
</gene>
<protein>
    <submittedName>
        <fullName evidence="1">Uncharacterized protein</fullName>
    </submittedName>
</protein>
<keyword evidence="2" id="KW-1185">Reference proteome</keyword>
<evidence type="ECO:0000313" key="2">
    <source>
        <dbReference type="Proteomes" id="UP000016895"/>
    </source>
</evidence>
<name>U4K613_9VIBR</name>
<organism evidence="1 2">
    <name type="scientific">Vibrio nigripulchritudo</name>
    <dbReference type="NCBI Taxonomy" id="28173"/>
    <lineage>
        <taxon>Bacteria</taxon>
        <taxon>Pseudomonadati</taxon>
        <taxon>Pseudomonadota</taxon>
        <taxon>Gammaproteobacteria</taxon>
        <taxon>Vibrionales</taxon>
        <taxon>Vibrionaceae</taxon>
        <taxon>Vibrio</taxon>
    </lineage>
</organism>
<sequence length="38" mass="4359">MPILDLEPLDLQIGVLSESHLILAEPSILRLLEYMNRI</sequence>
<dbReference type="KEGG" id="vni:VIBNI_B0951"/>
<dbReference type="Proteomes" id="UP000016895">
    <property type="component" value="Chromosome 2"/>
</dbReference>
<accession>U4K613</accession>
<proteinExistence type="predicted"/>
<reference evidence="1 2" key="1">
    <citation type="journal article" date="2013" name="ISME J.">
        <title>Comparative genomics of pathogenic lineages of Vibrio nigripulchritudo identifies virulence-associated traits.</title>
        <authorList>
            <person name="Goudenege D."/>
            <person name="Labreuche Y."/>
            <person name="Krin E."/>
            <person name="Ansquer D."/>
            <person name="Mangenot S."/>
            <person name="Calteau A."/>
            <person name="Medigue C."/>
            <person name="Mazel D."/>
            <person name="Polz M.F."/>
            <person name="Le Roux F."/>
        </authorList>
    </citation>
    <scope>NUCLEOTIDE SEQUENCE [LARGE SCALE GENOMIC DNA]</scope>
    <source>
        <strain evidence="2">SnF1</strain>
    </source>
</reference>